<dbReference type="InterPro" id="IPR009057">
    <property type="entry name" value="Homeodomain-like_sf"/>
</dbReference>
<dbReference type="GO" id="GO:0000976">
    <property type="term" value="F:transcription cis-regulatory region binding"/>
    <property type="evidence" value="ECO:0007669"/>
    <property type="project" value="TreeGrafter"/>
</dbReference>
<evidence type="ECO:0000256" key="1">
    <source>
        <dbReference type="ARBA" id="ARBA00023015"/>
    </source>
</evidence>
<dbReference type="GO" id="GO:0003700">
    <property type="term" value="F:DNA-binding transcription factor activity"/>
    <property type="evidence" value="ECO:0007669"/>
    <property type="project" value="TreeGrafter"/>
</dbReference>
<dbReference type="KEGG" id="mpc:Mar181_0143"/>
<gene>
    <name evidence="6" type="ordered locus">Mar181_0143</name>
</gene>
<dbReference type="Proteomes" id="UP000009230">
    <property type="component" value="Chromosome"/>
</dbReference>
<dbReference type="SUPFAM" id="SSF48498">
    <property type="entry name" value="Tetracyclin repressor-like, C-terminal domain"/>
    <property type="match status" value="1"/>
</dbReference>
<dbReference type="PANTHER" id="PTHR30055">
    <property type="entry name" value="HTH-TYPE TRANSCRIPTIONAL REGULATOR RUTR"/>
    <property type="match status" value="1"/>
</dbReference>
<keyword evidence="2 4" id="KW-0238">DNA-binding</keyword>
<dbReference type="eggNOG" id="COG1309">
    <property type="taxonomic scope" value="Bacteria"/>
</dbReference>
<dbReference type="HOGENOM" id="CLU_1249800_0_0_6"/>
<keyword evidence="3" id="KW-0804">Transcription</keyword>
<protein>
    <submittedName>
        <fullName evidence="6">Regulatory protein TetR</fullName>
    </submittedName>
</protein>
<organism evidence="6 7">
    <name type="scientific">Marinomonas posidonica (strain CECT 7376 / NCIMB 14433 / IVIA-Po-181)</name>
    <dbReference type="NCBI Taxonomy" id="491952"/>
    <lineage>
        <taxon>Bacteria</taxon>
        <taxon>Pseudomonadati</taxon>
        <taxon>Pseudomonadota</taxon>
        <taxon>Gammaproteobacteria</taxon>
        <taxon>Oceanospirillales</taxon>
        <taxon>Oceanospirillaceae</taxon>
        <taxon>Marinomonas</taxon>
    </lineage>
</organism>
<dbReference type="InterPro" id="IPR001647">
    <property type="entry name" value="HTH_TetR"/>
</dbReference>
<dbReference type="AlphaFoldDB" id="F6CWF7"/>
<keyword evidence="1" id="KW-0805">Transcription regulation</keyword>
<sequence length="218" mass="24832">MIKTRMVHQTEATRNKIINKAEALFIQNGFAGTQMIDIAAATGMSRNTLYRYYQNKYDLGFAILVAALQRKMSFYDDIIHGIYAQQYPNTLQGIEALLNAYADPHYEDDDRFIAEFDGYYAGARIPTEFRTKLTEALPQDITERLTDIVVRGQNDGSVRHDLDANHLAVTLLNAVPTFYRRMLLRQNALMEIDPRAIQPLTPMLIQLLIDGMKAVKQA</sequence>
<name>F6CWF7_MARPP</name>
<feature type="DNA-binding region" description="H-T-H motif" evidence="4">
    <location>
        <begin position="34"/>
        <end position="53"/>
    </location>
</feature>
<accession>F6CWF7</accession>
<dbReference type="EMBL" id="CP002771">
    <property type="protein sequence ID" value="AEF53212.1"/>
    <property type="molecule type" value="Genomic_DNA"/>
</dbReference>
<dbReference type="InterPro" id="IPR050109">
    <property type="entry name" value="HTH-type_TetR-like_transc_reg"/>
</dbReference>
<keyword evidence="7" id="KW-1185">Reference proteome</keyword>
<dbReference type="Pfam" id="PF00440">
    <property type="entry name" value="TetR_N"/>
    <property type="match status" value="1"/>
</dbReference>
<reference evidence="6 7" key="1">
    <citation type="journal article" date="2012" name="Stand. Genomic Sci.">
        <title>Complete genome sequence of Marinomonas posidonica type strain (IVIA-Po-181(T)).</title>
        <authorList>
            <person name="Lucas-Elio P."/>
            <person name="Goodwin L."/>
            <person name="Woyke T."/>
            <person name="Pitluck S."/>
            <person name="Nolan M."/>
            <person name="Kyrpides N.C."/>
            <person name="Detter J.C."/>
            <person name="Copeland A."/>
            <person name="Lu M."/>
            <person name="Bruce D."/>
            <person name="Detter C."/>
            <person name="Tapia R."/>
            <person name="Han S."/>
            <person name="Land M.L."/>
            <person name="Ivanova N."/>
            <person name="Mikhailova N."/>
            <person name="Johnston A.W."/>
            <person name="Sanchez-Amat A."/>
        </authorList>
    </citation>
    <scope>NUCLEOTIDE SEQUENCE [LARGE SCALE GENOMIC DNA]</scope>
    <source>
        <strain evidence="7">CECT 7376 / NCIMB 14433 / IVIA-Po-181</strain>
    </source>
</reference>
<evidence type="ECO:0000256" key="2">
    <source>
        <dbReference type="ARBA" id="ARBA00023125"/>
    </source>
</evidence>
<dbReference type="PANTHER" id="PTHR30055:SF234">
    <property type="entry name" value="HTH-TYPE TRANSCRIPTIONAL REGULATOR BETI"/>
    <property type="match status" value="1"/>
</dbReference>
<dbReference type="PRINTS" id="PR00455">
    <property type="entry name" value="HTHTETR"/>
</dbReference>
<dbReference type="STRING" id="491952.Mar181_0143"/>
<proteinExistence type="predicted"/>
<dbReference type="Gene3D" id="1.10.357.10">
    <property type="entry name" value="Tetracycline Repressor, domain 2"/>
    <property type="match status" value="1"/>
</dbReference>
<dbReference type="InterPro" id="IPR036271">
    <property type="entry name" value="Tet_transcr_reg_TetR-rel_C_sf"/>
</dbReference>
<dbReference type="SUPFAM" id="SSF46689">
    <property type="entry name" value="Homeodomain-like"/>
    <property type="match status" value="1"/>
</dbReference>
<evidence type="ECO:0000313" key="7">
    <source>
        <dbReference type="Proteomes" id="UP000009230"/>
    </source>
</evidence>
<evidence type="ECO:0000256" key="3">
    <source>
        <dbReference type="ARBA" id="ARBA00023163"/>
    </source>
</evidence>
<feature type="domain" description="HTH tetR-type" evidence="5">
    <location>
        <begin position="11"/>
        <end position="71"/>
    </location>
</feature>
<dbReference type="PROSITE" id="PS50977">
    <property type="entry name" value="HTH_TETR_2"/>
    <property type="match status" value="1"/>
</dbReference>
<dbReference type="RefSeq" id="WP_013794689.1">
    <property type="nucleotide sequence ID" value="NC_015559.1"/>
</dbReference>
<evidence type="ECO:0000259" key="5">
    <source>
        <dbReference type="PROSITE" id="PS50977"/>
    </source>
</evidence>
<evidence type="ECO:0000256" key="4">
    <source>
        <dbReference type="PROSITE-ProRule" id="PRU00335"/>
    </source>
</evidence>
<evidence type="ECO:0000313" key="6">
    <source>
        <dbReference type="EMBL" id="AEF53212.1"/>
    </source>
</evidence>